<dbReference type="EC" id="5.6.2.3" evidence="10"/>
<evidence type="ECO:0000256" key="3">
    <source>
        <dbReference type="ARBA" id="ARBA00022705"/>
    </source>
</evidence>
<dbReference type="PROSITE" id="PS51199">
    <property type="entry name" value="SF4_HELICASE"/>
    <property type="match status" value="1"/>
</dbReference>
<dbReference type="InterPro" id="IPR027417">
    <property type="entry name" value="P-loop_NTPase"/>
</dbReference>
<keyword evidence="16" id="KW-1185">Reference proteome</keyword>
<evidence type="ECO:0000256" key="9">
    <source>
        <dbReference type="ARBA" id="ARBA00023235"/>
    </source>
</evidence>
<dbReference type="GO" id="GO:1990077">
    <property type="term" value="C:primosome complex"/>
    <property type="evidence" value="ECO:0007669"/>
    <property type="project" value="UniProtKB-KW"/>
</dbReference>
<evidence type="ECO:0000256" key="7">
    <source>
        <dbReference type="ARBA" id="ARBA00022840"/>
    </source>
</evidence>
<evidence type="ECO:0000256" key="12">
    <source>
        <dbReference type="SAM" id="Coils"/>
    </source>
</evidence>
<evidence type="ECO:0000256" key="5">
    <source>
        <dbReference type="ARBA" id="ARBA00022801"/>
    </source>
</evidence>
<evidence type="ECO:0000256" key="8">
    <source>
        <dbReference type="ARBA" id="ARBA00023125"/>
    </source>
</evidence>
<dbReference type="GO" id="GO:0003677">
    <property type="term" value="F:DNA binding"/>
    <property type="evidence" value="ECO:0007669"/>
    <property type="project" value="UniProtKB-KW"/>
</dbReference>
<dbReference type="InterPro" id="IPR036185">
    <property type="entry name" value="DNA_heli_DnaB-like_N_sf"/>
</dbReference>
<evidence type="ECO:0000256" key="11">
    <source>
        <dbReference type="ARBA" id="ARBA00048954"/>
    </source>
</evidence>
<dbReference type="Pfam" id="PF00772">
    <property type="entry name" value="DnaB"/>
    <property type="match status" value="1"/>
</dbReference>
<dbReference type="GO" id="GO:0043139">
    <property type="term" value="F:5'-3' DNA helicase activity"/>
    <property type="evidence" value="ECO:0007669"/>
    <property type="project" value="UniProtKB-EC"/>
</dbReference>
<evidence type="ECO:0000256" key="6">
    <source>
        <dbReference type="ARBA" id="ARBA00022806"/>
    </source>
</evidence>
<feature type="domain" description="SF4 helicase" evidence="14">
    <location>
        <begin position="244"/>
        <end position="530"/>
    </location>
</feature>
<comment type="caution">
    <text evidence="15">The sequence shown here is derived from an EMBL/GenBank/DDBJ whole genome shotgun (WGS) entry which is preliminary data.</text>
</comment>
<dbReference type="AlphaFoldDB" id="A0A502BSA2"/>
<dbReference type="GO" id="GO:0016787">
    <property type="term" value="F:hydrolase activity"/>
    <property type="evidence" value="ECO:0007669"/>
    <property type="project" value="UniProtKB-KW"/>
</dbReference>
<evidence type="ECO:0000256" key="1">
    <source>
        <dbReference type="ARBA" id="ARBA00008428"/>
    </source>
</evidence>
<gene>
    <name evidence="15" type="ORF">FHY56_04280</name>
</gene>
<dbReference type="InterPro" id="IPR016136">
    <property type="entry name" value="DNA_helicase_N/primase_C"/>
</dbReference>
<dbReference type="Proteomes" id="UP000315388">
    <property type="component" value="Unassembled WGS sequence"/>
</dbReference>
<evidence type="ECO:0000313" key="16">
    <source>
        <dbReference type="Proteomes" id="UP000315388"/>
    </source>
</evidence>
<proteinExistence type="inferred from homology"/>
<evidence type="ECO:0000256" key="4">
    <source>
        <dbReference type="ARBA" id="ARBA00022741"/>
    </source>
</evidence>
<keyword evidence="4" id="KW-0547">Nucleotide-binding</keyword>
<keyword evidence="2" id="KW-0639">Primosome</keyword>
<keyword evidence="12" id="KW-0175">Coiled coil</keyword>
<keyword evidence="6 15" id="KW-0347">Helicase</keyword>
<dbReference type="EMBL" id="VEWJ01000002">
    <property type="protein sequence ID" value="TPF76717.1"/>
    <property type="molecule type" value="Genomic_DNA"/>
</dbReference>
<comment type="similarity">
    <text evidence="1">Belongs to the helicase family. DnaB subfamily.</text>
</comment>
<dbReference type="GO" id="GO:0005524">
    <property type="term" value="F:ATP binding"/>
    <property type="evidence" value="ECO:0007669"/>
    <property type="project" value="UniProtKB-KW"/>
</dbReference>
<keyword evidence="8" id="KW-0238">DNA-binding</keyword>
<dbReference type="GO" id="GO:0005829">
    <property type="term" value="C:cytosol"/>
    <property type="evidence" value="ECO:0007669"/>
    <property type="project" value="TreeGrafter"/>
</dbReference>
<dbReference type="Gene3D" id="3.40.50.300">
    <property type="entry name" value="P-loop containing nucleotide triphosphate hydrolases"/>
    <property type="match status" value="1"/>
</dbReference>
<keyword evidence="7" id="KW-0067">ATP-binding</keyword>
<sequence>MAFTIPRLWTQARLRKQGLEESRNGTLPDAQDTSEEARRGGSCRDCLRGIRFTAVQNASEAGSMRHEAPDVAKALPHNIEAEQAMLGAVFINNAAYDVVSPFLKADHFYEPFHKRLWEVIGRVIQSGKNANPITLKHFIDANEPITPDMNAFQYTARLATEAVTVLNATDYAHAIVDLAQHRELNSIFLDGNDQVNNPSPDRSAAQIAADIEERLAAIRAESPKAEGPGTAKAAVARIMDQDAKGAVVPTIKLPLDQITEVLNGDLEAGNYYGLLSSSGEGKTSLLVQIVDHVAATGHPALVISYDQSPEQIFQQMASQRTGIDGPRIRQKQLTDKEKERYYKELLTISRLPIEVKRCTREGTAQLGGYVRQFRKRFPQGYPMIFLDHVRKVTPRDPKAHEGRIASEINGFCKAMAVEMNAVWLSLMQRNSAGMKRDNPRPISSDIFGGEQAKEDFDGILYLYRPDKYKEDQLRIAKNEKEKDEIERRFEGWEDQAEIGALKVRFGDSTVRRRLRFEKECTRYVSMRNQGDATFEGMGF</sequence>
<protein>
    <recommendedName>
        <fullName evidence="10">DNA 5'-3' helicase</fullName>
        <ecNumber evidence="10">5.6.2.3</ecNumber>
    </recommendedName>
</protein>
<comment type="catalytic activity">
    <reaction evidence="11">
        <text>ATP + H2O = ADP + phosphate + H(+)</text>
        <dbReference type="Rhea" id="RHEA:13065"/>
        <dbReference type="ChEBI" id="CHEBI:15377"/>
        <dbReference type="ChEBI" id="CHEBI:15378"/>
        <dbReference type="ChEBI" id="CHEBI:30616"/>
        <dbReference type="ChEBI" id="CHEBI:43474"/>
        <dbReference type="ChEBI" id="CHEBI:456216"/>
        <dbReference type="EC" id="5.6.2.3"/>
    </reaction>
</comment>
<evidence type="ECO:0000256" key="10">
    <source>
        <dbReference type="ARBA" id="ARBA00044969"/>
    </source>
</evidence>
<dbReference type="PANTHER" id="PTHR30153">
    <property type="entry name" value="REPLICATIVE DNA HELICASE DNAB"/>
    <property type="match status" value="1"/>
</dbReference>
<keyword evidence="5" id="KW-0378">Hydrolase</keyword>
<dbReference type="InterPro" id="IPR007693">
    <property type="entry name" value="DNA_helicase_DnaB-like_N"/>
</dbReference>
<dbReference type="InterPro" id="IPR007694">
    <property type="entry name" value="DNA_helicase_DnaB-like_C"/>
</dbReference>
<organism evidence="15 16">
    <name type="scientific">Brucella gallinifaecis</name>
    <dbReference type="NCBI Taxonomy" id="215590"/>
    <lineage>
        <taxon>Bacteria</taxon>
        <taxon>Pseudomonadati</taxon>
        <taxon>Pseudomonadota</taxon>
        <taxon>Alphaproteobacteria</taxon>
        <taxon>Hyphomicrobiales</taxon>
        <taxon>Brucellaceae</taxon>
        <taxon>Brucella/Ochrobactrum group</taxon>
        <taxon>Brucella</taxon>
    </lineage>
</organism>
<feature type="region of interest" description="Disordered" evidence="13">
    <location>
        <begin position="19"/>
        <end position="40"/>
    </location>
</feature>
<reference evidence="15 16" key="1">
    <citation type="journal article" date="2003" name="Int. J. Syst. Evol. Microbiol.">
        <title>Towards a standardized format for the description of a novel species (of an established genus): Ochrobactrum gallinifaecis sp. nov.</title>
        <authorList>
            <person name="Kampfer P."/>
            <person name="Buczolits S."/>
            <person name="Albrecht A."/>
            <person name="Busse H.J."/>
            <person name="Stackebrandt E."/>
        </authorList>
    </citation>
    <scope>NUCLEOTIDE SEQUENCE [LARGE SCALE GENOMIC DNA]</scope>
    <source>
        <strain evidence="15 16">ISO 196</strain>
    </source>
</reference>
<name>A0A502BSA2_9HYPH</name>
<keyword evidence="3" id="KW-0235">DNA replication</keyword>
<evidence type="ECO:0000256" key="13">
    <source>
        <dbReference type="SAM" id="MobiDB-lite"/>
    </source>
</evidence>
<feature type="coiled-coil region" evidence="12">
    <location>
        <begin position="468"/>
        <end position="495"/>
    </location>
</feature>
<evidence type="ECO:0000259" key="14">
    <source>
        <dbReference type="PROSITE" id="PS51199"/>
    </source>
</evidence>
<accession>A0A502BSA2</accession>
<evidence type="ECO:0000313" key="15">
    <source>
        <dbReference type="EMBL" id="TPF76717.1"/>
    </source>
</evidence>
<dbReference type="SUPFAM" id="SSF52540">
    <property type="entry name" value="P-loop containing nucleoside triphosphate hydrolases"/>
    <property type="match status" value="1"/>
</dbReference>
<dbReference type="GO" id="GO:0006269">
    <property type="term" value="P:DNA replication, synthesis of primer"/>
    <property type="evidence" value="ECO:0007669"/>
    <property type="project" value="UniProtKB-KW"/>
</dbReference>
<keyword evidence="9" id="KW-0413">Isomerase</keyword>
<evidence type="ECO:0000256" key="2">
    <source>
        <dbReference type="ARBA" id="ARBA00022515"/>
    </source>
</evidence>
<dbReference type="SUPFAM" id="SSF48024">
    <property type="entry name" value="N-terminal domain of DnaB helicase"/>
    <property type="match status" value="1"/>
</dbReference>
<dbReference type="Gene3D" id="1.10.860.10">
    <property type="entry name" value="DNAb Helicase, Chain A"/>
    <property type="match status" value="1"/>
</dbReference>
<dbReference type="Pfam" id="PF03796">
    <property type="entry name" value="DnaB_C"/>
    <property type="match status" value="1"/>
</dbReference>
<dbReference type="PANTHER" id="PTHR30153:SF2">
    <property type="entry name" value="REPLICATIVE DNA HELICASE"/>
    <property type="match status" value="1"/>
</dbReference>